<dbReference type="SUPFAM" id="SSF52172">
    <property type="entry name" value="CheY-like"/>
    <property type="match status" value="1"/>
</dbReference>
<reference evidence="2" key="1">
    <citation type="journal article" date="2019" name="Int. J. Syst. Evol. Microbiol.">
        <title>The Global Catalogue of Microorganisms (GCM) 10K type strain sequencing project: providing services to taxonomists for standard genome sequencing and annotation.</title>
        <authorList>
            <consortium name="The Broad Institute Genomics Platform"/>
            <consortium name="The Broad Institute Genome Sequencing Center for Infectious Disease"/>
            <person name="Wu L."/>
            <person name="Ma J."/>
        </authorList>
    </citation>
    <scope>NUCLEOTIDE SEQUENCE [LARGE SCALE GENOMIC DNA]</scope>
    <source>
        <strain evidence="2">CCM 7224</strain>
    </source>
</reference>
<dbReference type="Proteomes" id="UP001595834">
    <property type="component" value="Unassembled WGS sequence"/>
</dbReference>
<sequence length="63" mass="7086">MRGSRLDQTREVPVLLITDTGRDGRLAERAYRMGAAGFLVKPVDPWAPRCHVRALADLCSRTY</sequence>
<gene>
    <name evidence="1" type="ORF">ACFPFX_17700</name>
</gene>
<evidence type="ECO:0008006" key="3">
    <source>
        <dbReference type="Google" id="ProtNLM"/>
    </source>
</evidence>
<dbReference type="Gene3D" id="3.40.50.2300">
    <property type="match status" value="1"/>
</dbReference>
<keyword evidence="2" id="KW-1185">Reference proteome</keyword>
<dbReference type="EMBL" id="JBHSIZ010000018">
    <property type="protein sequence ID" value="MFC4958120.1"/>
    <property type="molecule type" value="Genomic_DNA"/>
</dbReference>
<proteinExistence type="predicted"/>
<evidence type="ECO:0000313" key="1">
    <source>
        <dbReference type="EMBL" id="MFC4958120.1"/>
    </source>
</evidence>
<comment type="caution">
    <text evidence="1">The sequence shown here is derived from an EMBL/GenBank/DDBJ whole genome shotgun (WGS) entry which is preliminary data.</text>
</comment>
<accession>A0ABV9ULX5</accession>
<protein>
    <recommendedName>
        <fullName evidence="3">Response regulatory domain-containing protein</fullName>
    </recommendedName>
</protein>
<dbReference type="RefSeq" id="WP_344371339.1">
    <property type="nucleotide sequence ID" value="NZ_BAAASQ010000004.1"/>
</dbReference>
<dbReference type="InterPro" id="IPR011006">
    <property type="entry name" value="CheY-like_superfamily"/>
</dbReference>
<name>A0ABV9ULX5_9ACTN</name>
<organism evidence="1 2">
    <name type="scientific">Streptomyces mauvecolor</name>
    <dbReference type="NCBI Taxonomy" id="58345"/>
    <lineage>
        <taxon>Bacteria</taxon>
        <taxon>Bacillati</taxon>
        <taxon>Actinomycetota</taxon>
        <taxon>Actinomycetes</taxon>
        <taxon>Kitasatosporales</taxon>
        <taxon>Streptomycetaceae</taxon>
        <taxon>Streptomyces</taxon>
    </lineage>
</organism>
<evidence type="ECO:0000313" key="2">
    <source>
        <dbReference type="Proteomes" id="UP001595834"/>
    </source>
</evidence>